<keyword evidence="5" id="KW-1185">Reference proteome</keyword>
<dbReference type="InterPro" id="IPR006222">
    <property type="entry name" value="GCVT_N"/>
</dbReference>
<dbReference type="PANTHER" id="PTHR43757:SF2">
    <property type="entry name" value="AMINOMETHYLTRANSFERASE, MITOCHONDRIAL"/>
    <property type="match status" value="1"/>
</dbReference>
<dbReference type="PIRSF" id="PIRSF006487">
    <property type="entry name" value="GcvT"/>
    <property type="match status" value="1"/>
</dbReference>
<feature type="domain" description="GCVT N-terminal" evidence="2">
    <location>
        <begin position="11"/>
        <end position="273"/>
    </location>
</feature>
<dbReference type="OrthoDB" id="9772660at2"/>
<dbReference type="Gene3D" id="3.30.1360.120">
    <property type="entry name" value="Probable tRNA modification gtpase trme, domain 1"/>
    <property type="match status" value="1"/>
</dbReference>
<evidence type="ECO:0000313" key="5">
    <source>
        <dbReference type="Proteomes" id="UP000325289"/>
    </source>
</evidence>
<feature type="domain" description="Aminomethyltransferase C-terminal" evidence="3">
    <location>
        <begin position="295"/>
        <end position="371"/>
    </location>
</feature>
<dbReference type="EMBL" id="FOMS01000004">
    <property type="protein sequence ID" value="SFD92774.1"/>
    <property type="molecule type" value="Genomic_DNA"/>
</dbReference>
<dbReference type="RefSeq" id="WP_149755475.1">
    <property type="nucleotide sequence ID" value="NZ_FOMS01000004.1"/>
</dbReference>
<dbReference type="Proteomes" id="UP000325289">
    <property type="component" value="Unassembled WGS sequence"/>
</dbReference>
<dbReference type="PANTHER" id="PTHR43757">
    <property type="entry name" value="AMINOMETHYLTRANSFERASE"/>
    <property type="match status" value="1"/>
</dbReference>
<gene>
    <name evidence="4" type="ORF">SAMN04515678_104245</name>
</gene>
<dbReference type="Pfam" id="PF08669">
    <property type="entry name" value="GCV_T_C"/>
    <property type="match status" value="1"/>
</dbReference>
<dbReference type="SUPFAM" id="SSF101790">
    <property type="entry name" value="Aminomethyltransferase beta-barrel domain"/>
    <property type="match status" value="1"/>
</dbReference>
<dbReference type="AlphaFoldDB" id="A0A1I1WCA0"/>
<keyword evidence="4" id="KW-0489">Methyltransferase</keyword>
<proteinExistence type="predicted"/>
<dbReference type="Pfam" id="PF01571">
    <property type="entry name" value="GCV_T"/>
    <property type="match status" value="1"/>
</dbReference>
<organism evidence="4 5">
    <name type="scientific">Roseivivax sediminis</name>
    <dbReference type="NCBI Taxonomy" id="936889"/>
    <lineage>
        <taxon>Bacteria</taxon>
        <taxon>Pseudomonadati</taxon>
        <taxon>Pseudomonadota</taxon>
        <taxon>Alphaproteobacteria</taxon>
        <taxon>Rhodobacterales</taxon>
        <taxon>Roseobacteraceae</taxon>
        <taxon>Roseivivax</taxon>
    </lineage>
</organism>
<accession>A0A1I1WCA0</accession>
<protein>
    <submittedName>
        <fullName evidence="4">Aminomethyltransferase</fullName>
    </submittedName>
</protein>
<dbReference type="InterPro" id="IPR027266">
    <property type="entry name" value="TrmE/GcvT-like"/>
</dbReference>
<dbReference type="GO" id="GO:0005829">
    <property type="term" value="C:cytosol"/>
    <property type="evidence" value="ECO:0007669"/>
    <property type="project" value="TreeGrafter"/>
</dbReference>
<dbReference type="InterPro" id="IPR029043">
    <property type="entry name" value="GcvT/YgfZ_C"/>
</dbReference>
<dbReference type="InterPro" id="IPR013977">
    <property type="entry name" value="GcvT_C"/>
</dbReference>
<evidence type="ECO:0000259" key="2">
    <source>
        <dbReference type="Pfam" id="PF01571"/>
    </source>
</evidence>
<evidence type="ECO:0000256" key="1">
    <source>
        <dbReference type="PIRSR" id="PIRSR006487-1"/>
    </source>
</evidence>
<evidence type="ECO:0000259" key="3">
    <source>
        <dbReference type="Pfam" id="PF08669"/>
    </source>
</evidence>
<keyword evidence="4" id="KW-0808">Transferase</keyword>
<reference evidence="4 5" key="1">
    <citation type="submission" date="2016-10" db="EMBL/GenBank/DDBJ databases">
        <authorList>
            <person name="Varghese N."/>
            <person name="Submissions S."/>
        </authorList>
    </citation>
    <scope>NUCLEOTIDE SEQUENCE [LARGE SCALE GENOMIC DNA]</scope>
    <source>
        <strain evidence="5">YIM D21,KCTC 23444,ACCC 10710</strain>
    </source>
</reference>
<dbReference type="InterPro" id="IPR028896">
    <property type="entry name" value="GcvT/YgfZ/DmdA"/>
</dbReference>
<dbReference type="GO" id="GO:0008168">
    <property type="term" value="F:methyltransferase activity"/>
    <property type="evidence" value="ECO:0007669"/>
    <property type="project" value="UniProtKB-KW"/>
</dbReference>
<dbReference type="GO" id="GO:0032259">
    <property type="term" value="P:methylation"/>
    <property type="evidence" value="ECO:0007669"/>
    <property type="project" value="UniProtKB-KW"/>
</dbReference>
<feature type="binding site" evidence="1">
    <location>
        <position position="198"/>
    </location>
    <ligand>
        <name>substrate</name>
    </ligand>
</feature>
<sequence>MAIIYRTSALAQRHAEIGGELEDWNGMGTAWFYDHSPERAEADYLAVRTKAGLMDVSGLKKVHLVGPHAASVIDRATTRNVDKIMPGRATYACFLNDEGKFIDDCVIYRLSVNHWMVVHGTGTGHESLVMAAQGKSVAMIFDDDLHDLSLQGPVAVDFLAEHVPGIRDLAYFGIVQTKLFGMPVMISRTGYTGERGYELFVEARHAVAMWDAILEKGKDMGIRPVQFSTLDLLRTESYLLFYPGDNSETFPFPDEPAGDTLWELGLDFTVSPDKTGFRGAENHYAAKGRERFKIYGVRLEGKTPADIGAKLLKDGKEVGVVTFGMYSSLNEHNVGIARIPVDCAVPGTKLTVVNDDGTEIPCTTDEMPFYDKDKKIRTAKG</sequence>
<dbReference type="SUPFAM" id="SSF103025">
    <property type="entry name" value="Folate-binding domain"/>
    <property type="match status" value="1"/>
</dbReference>
<name>A0A1I1WCA0_9RHOB</name>
<evidence type="ECO:0000313" key="4">
    <source>
        <dbReference type="EMBL" id="SFD92774.1"/>
    </source>
</evidence>